<evidence type="ECO:0000313" key="2">
    <source>
        <dbReference type="Proteomes" id="UP000479190"/>
    </source>
</evidence>
<sequence>MKKKHKSLAIISDNRAMTPWAGLVFEKRLCGALRIVAVNNCTRISANFIGDVRDFQ</sequence>
<dbReference type="AlphaFoldDB" id="A0A6H5HZZ5"/>
<evidence type="ECO:0000313" key="1">
    <source>
        <dbReference type="EMBL" id="CAB0029764.1"/>
    </source>
</evidence>
<name>A0A6H5HZZ5_9HYME</name>
<protein>
    <submittedName>
        <fullName evidence="1">Uncharacterized protein</fullName>
    </submittedName>
</protein>
<dbReference type="EMBL" id="CADCXV010000343">
    <property type="protein sequence ID" value="CAB0029764.1"/>
    <property type="molecule type" value="Genomic_DNA"/>
</dbReference>
<proteinExistence type="predicted"/>
<gene>
    <name evidence="1" type="ORF">TBRA_LOCUS1790</name>
</gene>
<organism evidence="1 2">
    <name type="scientific">Trichogramma brassicae</name>
    <dbReference type="NCBI Taxonomy" id="86971"/>
    <lineage>
        <taxon>Eukaryota</taxon>
        <taxon>Metazoa</taxon>
        <taxon>Ecdysozoa</taxon>
        <taxon>Arthropoda</taxon>
        <taxon>Hexapoda</taxon>
        <taxon>Insecta</taxon>
        <taxon>Pterygota</taxon>
        <taxon>Neoptera</taxon>
        <taxon>Endopterygota</taxon>
        <taxon>Hymenoptera</taxon>
        <taxon>Apocrita</taxon>
        <taxon>Proctotrupomorpha</taxon>
        <taxon>Chalcidoidea</taxon>
        <taxon>Trichogrammatidae</taxon>
        <taxon>Trichogramma</taxon>
    </lineage>
</organism>
<keyword evidence="2" id="KW-1185">Reference proteome</keyword>
<dbReference type="Proteomes" id="UP000479190">
    <property type="component" value="Unassembled WGS sequence"/>
</dbReference>
<reference evidence="1 2" key="1">
    <citation type="submission" date="2020-02" db="EMBL/GenBank/DDBJ databases">
        <authorList>
            <person name="Ferguson B K."/>
        </authorList>
    </citation>
    <scope>NUCLEOTIDE SEQUENCE [LARGE SCALE GENOMIC DNA]</scope>
</reference>
<accession>A0A6H5HZZ5</accession>